<comment type="caution">
    <text evidence="1">The sequence shown here is derived from an EMBL/GenBank/DDBJ whole genome shotgun (WGS) entry which is preliminary data.</text>
</comment>
<protein>
    <recommendedName>
        <fullName evidence="3">Exonuclease</fullName>
    </recommendedName>
</protein>
<keyword evidence="2" id="KW-1185">Reference proteome</keyword>
<dbReference type="EMBL" id="CARXXK010000893">
    <property type="protein sequence ID" value="CAI6371291.1"/>
    <property type="molecule type" value="Genomic_DNA"/>
</dbReference>
<organism evidence="1 2">
    <name type="scientific">Macrosiphum euphorbiae</name>
    <name type="common">potato aphid</name>
    <dbReference type="NCBI Taxonomy" id="13131"/>
    <lineage>
        <taxon>Eukaryota</taxon>
        <taxon>Metazoa</taxon>
        <taxon>Ecdysozoa</taxon>
        <taxon>Arthropoda</taxon>
        <taxon>Hexapoda</taxon>
        <taxon>Insecta</taxon>
        <taxon>Pterygota</taxon>
        <taxon>Neoptera</taxon>
        <taxon>Paraneoptera</taxon>
        <taxon>Hemiptera</taxon>
        <taxon>Sternorrhyncha</taxon>
        <taxon>Aphidomorpha</taxon>
        <taxon>Aphidoidea</taxon>
        <taxon>Aphididae</taxon>
        <taxon>Macrosiphini</taxon>
        <taxon>Macrosiphum</taxon>
    </lineage>
</organism>
<evidence type="ECO:0000313" key="1">
    <source>
        <dbReference type="EMBL" id="CAI6371291.1"/>
    </source>
</evidence>
<gene>
    <name evidence="1" type="ORF">MEUPH1_LOCUS25313</name>
</gene>
<sequence>MSIFYSKVPEFAIIDFEFGSCGRDRLILVSGAIMGQYQPEIITKLEGRALHLQENRPITDDEWKQLVRHFQHIFKDNPTSLYPVLAQIYDSDHSLSPNLTQPQIKGQLDRYDAILTWEGSTDKKILELLNINRPVFSLRGWDLHMDGHFVLLLIDYGSNEPIASIPIGKHIKRGRALKLDEAHTLLCEDLYYHGGLEAHDPRADVQWTRCLFLQLYKVHKNTINDAVRAKQNKIEPVEL</sequence>
<evidence type="ECO:0000313" key="2">
    <source>
        <dbReference type="Proteomes" id="UP001160148"/>
    </source>
</evidence>
<dbReference type="AlphaFoldDB" id="A0AAV0XVQ7"/>
<evidence type="ECO:0008006" key="3">
    <source>
        <dbReference type="Google" id="ProtNLM"/>
    </source>
</evidence>
<name>A0AAV0XVQ7_9HEMI</name>
<accession>A0AAV0XVQ7</accession>
<proteinExistence type="predicted"/>
<reference evidence="1 2" key="1">
    <citation type="submission" date="2023-01" db="EMBL/GenBank/DDBJ databases">
        <authorList>
            <person name="Whitehead M."/>
        </authorList>
    </citation>
    <scope>NUCLEOTIDE SEQUENCE [LARGE SCALE GENOMIC DNA]</scope>
</reference>
<dbReference type="Proteomes" id="UP001160148">
    <property type="component" value="Unassembled WGS sequence"/>
</dbReference>